<dbReference type="GO" id="GO:0050660">
    <property type="term" value="F:flavin adenine dinucleotide binding"/>
    <property type="evidence" value="ECO:0007669"/>
    <property type="project" value="InterPro"/>
</dbReference>
<comment type="caution">
    <text evidence="3">The sequence shown here is derived from an EMBL/GenBank/DDBJ whole genome shotgun (WGS) entry which is preliminary data.</text>
</comment>
<evidence type="ECO:0000313" key="4">
    <source>
        <dbReference type="Proteomes" id="UP000734854"/>
    </source>
</evidence>
<dbReference type="Gene3D" id="3.30.465.10">
    <property type="match status" value="1"/>
</dbReference>
<accession>A0A8J5LT37</accession>
<keyword evidence="4" id="KW-1185">Reference proteome</keyword>
<dbReference type="InterPro" id="IPR016169">
    <property type="entry name" value="FAD-bd_PCMH_sub2"/>
</dbReference>
<organism evidence="3 4">
    <name type="scientific">Zingiber officinale</name>
    <name type="common">Ginger</name>
    <name type="synonym">Amomum zingiber</name>
    <dbReference type="NCBI Taxonomy" id="94328"/>
    <lineage>
        <taxon>Eukaryota</taxon>
        <taxon>Viridiplantae</taxon>
        <taxon>Streptophyta</taxon>
        <taxon>Embryophyta</taxon>
        <taxon>Tracheophyta</taxon>
        <taxon>Spermatophyta</taxon>
        <taxon>Magnoliopsida</taxon>
        <taxon>Liliopsida</taxon>
        <taxon>Zingiberales</taxon>
        <taxon>Zingiberaceae</taxon>
        <taxon>Zingiber</taxon>
    </lineage>
</organism>
<evidence type="ECO:0000259" key="2">
    <source>
        <dbReference type="Pfam" id="PF01565"/>
    </source>
</evidence>
<reference evidence="3 4" key="1">
    <citation type="submission" date="2020-08" db="EMBL/GenBank/DDBJ databases">
        <title>Plant Genome Project.</title>
        <authorList>
            <person name="Zhang R.-G."/>
        </authorList>
    </citation>
    <scope>NUCLEOTIDE SEQUENCE [LARGE SCALE GENOMIC DNA]</scope>
    <source>
        <tissue evidence="3">Rhizome</tissue>
    </source>
</reference>
<proteinExistence type="predicted"/>
<protein>
    <recommendedName>
        <fullName evidence="2">FAD linked oxidase N-terminal domain-containing protein</fullName>
    </recommendedName>
</protein>
<dbReference type="Pfam" id="PF01565">
    <property type="entry name" value="FAD_binding_4"/>
    <property type="match status" value="1"/>
</dbReference>
<dbReference type="EMBL" id="JACMSC010000001">
    <property type="protein sequence ID" value="KAG6537914.1"/>
    <property type="molecule type" value="Genomic_DNA"/>
</dbReference>
<name>A0A8J5LT37_ZINOF</name>
<evidence type="ECO:0000313" key="3">
    <source>
        <dbReference type="EMBL" id="KAG6537914.1"/>
    </source>
</evidence>
<dbReference type="Gene3D" id="3.40.462.20">
    <property type="match status" value="1"/>
</dbReference>
<feature type="region of interest" description="Disordered" evidence="1">
    <location>
        <begin position="197"/>
        <end position="221"/>
    </location>
</feature>
<feature type="domain" description="FAD linked oxidase N-terminal" evidence="2">
    <location>
        <begin position="2"/>
        <end position="59"/>
    </location>
</feature>
<dbReference type="AlphaFoldDB" id="A0A8J5LT37"/>
<dbReference type="PANTHER" id="PTHR32448">
    <property type="entry name" value="OS08G0158400 PROTEIN"/>
    <property type="match status" value="1"/>
</dbReference>
<dbReference type="Proteomes" id="UP000734854">
    <property type="component" value="Unassembled WGS sequence"/>
</dbReference>
<dbReference type="InterPro" id="IPR006094">
    <property type="entry name" value="Oxid_FAD_bind_N"/>
</dbReference>
<dbReference type="InterPro" id="IPR036318">
    <property type="entry name" value="FAD-bd_PCMH-like_sf"/>
</dbReference>
<gene>
    <name evidence="3" type="ORF">ZIOFF_003017</name>
</gene>
<dbReference type="SUPFAM" id="SSF56176">
    <property type="entry name" value="FAD-binding/transporter-associated domain-like"/>
    <property type="match status" value="1"/>
</dbReference>
<sequence length="221" mass="23166">MGAGATLGEVYYHVAAASPTVVFPAGVCSTVGVGGHISGGDIGSLQRKYGVSADNVGAVNAEGELLTRETMGEDLFWAIRGGCVANFGVVVAYKLQLISVPPKLTLFSVSRTLEEGATRLLYSWQSIASWLADDLWITAVVLAAKEAQLNRTIQVTFLGLFLGPRGAVGVQQLLQEQVGLREEAHLRESMGGDLKGYDGGGGGASDDGNRAVGWKALGDRR</sequence>
<evidence type="ECO:0000256" key="1">
    <source>
        <dbReference type="SAM" id="MobiDB-lite"/>
    </source>
</evidence>